<dbReference type="Gene3D" id="1.10.168.10">
    <property type="entry name" value="Phosducin, domain 2"/>
    <property type="match status" value="1"/>
</dbReference>
<proteinExistence type="inferred from homology"/>
<evidence type="ECO:0000313" key="5">
    <source>
        <dbReference type="Proteomes" id="UP000667349"/>
    </source>
</evidence>
<protein>
    <submittedName>
        <fullName evidence="4">PHLP protein</fullName>
    </submittedName>
</protein>
<dbReference type="InterPro" id="IPR023196">
    <property type="entry name" value="Phosducin_N_dom_sf"/>
</dbReference>
<dbReference type="CDD" id="cd02987">
    <property type="entry name" value="Phd_like_Phd"/>
    <property type="match status" value="1"/>
</dbReference>
<feature type="non-terminal residue" evidence="4">
    <location>
        <position position="301"/>
    </location>
</feature>
<dbReference type="SUPFAM" id="SSF52833">
    <property type="entry name" value="Thioredoxin-like"/>
    <property type="match status" value="1"/>
</dbReference>
<dbReference type="Gene3D" id="3.40.30.10">
    <property type="entry name" value="Glutaredoxin"/>
    <property type="match status" value="1"/>
</dbReference>
<dbReference type="EMBL" id="JAANHZ010000029">
    <property type="protein sequence ID" value="KAG5316696.1"/>
    <property type="molecule type" value="Genomic_DNA"/>
</dbReference>
<feature type="non-terminal residue" evidence="4">
    <location>
        <position position="1"/>
    </location>
</feature>
<sequence length="301" mass="34624">MKKNVVYRISCNECDASYLVKKFVLFTMKISKSAARKWFARFRTGNFDVKDEPRSGRSITEKSDEIIEKVERDKHVSTVEIARELGIDWQRYKQLEAEKRESQEKERLQLINKLSLTCRSALDEEKEKLNETDPELANLLSDEFLLEYQKQRMKEMLAKTEKLFGRVIDLENTDQFLQAIDGEDKSIIVIVHIYEDNVSGCEAMNGCLISLAEEYPYVKFCKILGSIAGLSKQFKKFGVPTLLVYKNGQVIGNFIHVTDHLGVDFYSSDVEAFLIEHGILADKNCIPLIVLKNENKISDSE</sequence>
<evidence type="ECO:0000313" key="4">
    <source>
        <dbReference type="EMBL" id="KAG5316696.1"/>
    </source>
</evidence>
<dbReference type="GO" id="GO:0008277">
    <property type="term" value="P:regulation of G protein-coupled receptor signaling pathway"/>
    <property type="evidence" value="ECO:0007669"/>
    <property type="project" value="InterPro"/>
</dbReference>
<dbReference type="InterPro" id="IPR036249">
    <property type="entry name" value="Thioredoxin-like_sf"/>
</dbReference>
<dbReference type="AlphaFoldDB" id="A0A836FCC2"/>
<evidence type="ECO:0000256" key="1">
    <source>
        <dbReference type="ARBA" id="ARBA00009686"/>
    </source>
</evidence>
<organism evidence="4 5">
    <name type="scientific">Acromyrmex insinuator</name>
    <dbReference type="NCBI Taxonomy" id="230686"/>
    <lineage>
        <taxon>Eukaryota</taxon>
        <taxon>Metazoa</taxon>
        <taxon>Ecdysozoa</taxon>
        <taxon>Arthropoda</taxon>
        <taxon>Hexapoda</taxon>
        <taxon>Insecta</taxon>
        <taxon>Pterygota</taxon>
        <taxon>Neoptera</taxon>
        <taxon>Endopterygota</taxon>
        <taxon>Hymenoptera</taxon>
        <taxon>Apocrita</taxon>
        <taxon>Aculeata</taxon>
        <taxon>Formicoidea</taxon>
        <taxon>Formicidae</taxon>
        <taxon>Myrmicinae</taxon>
        <taxon>Acromyrmex</taxon>
    </lineage>
</organism>
<keyword evidence="2" id="KW-0597">Phosphoprotein</keyword>
<feature type="domain" description="Phosducin" evidence="3">
    <location>
        <begin position="87"/>
        <end position="293"/>
    </location>
</feature>
<dbReference type="PANTHER" id="PTHR46052:SF1">
    <property type="entry name" value="PHOSDUCIN-LIKE PROTEIN"/>
    <property type="match status" value="1"/>
</dbReference>
<evidence type="ECO:0000256" key="2">
    <source>
        <dbReference type="ARBA" id="ARBA00022553"/>
    </source>
</evidence>
<gene>
    <name evidence="4" type="ORF">G6Z75_0014408</name>
</gene>
<keyword evidence="5" id="KW-1185">Reference proteome</keyword>
<dbReference type="InterPro" id="IPR051499">
    <property type="entry name" value="Phosducin-like_reg"/>
</dbReference>
<comment type="caution">
    <text evidence="4">The sequence shown here is derived from an EMBL/GenBank/DDBJ whole genome shotgun (WGS) entry which is preliminary data.</text>
</comment>
<dbReference type="Proteomes" id="UP000667349">
    <property type="component" value="Unassembled WGS sequence"/>
</dbReference>
<dbReference type="PANTHER" id="PTHR46052">
    <property type="entry name" value="PHOSDUCIN-LIKE PROTEIN"/>
    <property type="match status" value="1"/>
</dbReference>
<accession>A0A836FCC2</accession>
<comment type="similarity">
    <text evidence="1">Belongs to the phosducin family.</text>
</comment>
<dbReference type="Pfam" id="PF02114">
    <property type="entry name" value="Phosducin"/>
    <property type="match status" value="1"/>
</dbReference>
<reference evidence="4" key="1">
    <citation type="submission" date="2020-02" db="EMBL/GenBank/DDBJ databases">
        <title>Relaxed selection underlies rapid genomic changes in the transitions from sociality to social parasitism in ants.</title>
        <authorList>
            <person name="Bi X."/>
        </authorList>
    </citation>
    <scope>NUCLEOTIDE SEQUENCE</scope>
    <source>
        <strain evidence="4">BGI-DK2013a</strain>
        <tissue evidence="4">Whole body</tissue>
    </source>
</reference>
<name>A0A836FCC2_9HYME</name>
<dbReference type="InterPro" id="IPR001200">
    <property type="entry name" value="Phosducin"/>
</dbReference>
<evidence type="ECO:0000259" key="3">
    <source>
        <dbReference type="Pfam" id="PF02114"/>
    </source>
</evidence>
<dbReference type="InterPro" id="IPR024253">
    <property type="entry name" value="Phosducin_thioredoxin-like_dom"/>
</dbReference>